<protein>
    <recommendedName>
        <fullName evidence="1">MIP18 family-like domain-containing protein</fullName>
    </recommendedName>
</protein>
<dbReference type="SUPFAM" id="SSF117916">
    <property type="entry name" value="Fe-S cluster assembly (FSCA) domain-like"/>
    <property type="match status" value="1"/>
</dbReference>
<evidence type="ECO:0000313" key="2">
    <source>
        <dbReference type="EMBL" id="GAA4728659.1"/>
    </source>
</evidence>
<keyword evidence="3" id="KW-1185">Reference proteome</keyword>
<evidence type="ECO:0000313" key="3">
    <source>
        <dbReference type="Proteomes" id="UP001499882"/>
    </source>
</evidence>
<accession>A0ABP8YH41</accession>
<dbReference type="InterPro" id="IPR052339">
    <property type="entry name" value="Fe-S_Maturation_MIP18"/>
</dbReference>
<dbReference type="Gene3D" id="3.30.300.130">
    <property type="entry name" value="Fe-S cluster assembly (FSCA)"/>
    <property type="match status" value="1"/>
</dbReference>
<proteinExistence type="predicted"/>
<dbReference type="EMBL" id="BAABKN010000006">
    <property type="protein sequence ID" value="GAA4728659.1"/>
    <property type="molecule type" value="Genomic_DNA"/>
</dbReference>
<dbReference type="InterPro" id="IPR034904">
    <property type="entry name" value="FSCA_dom_sf"/>
</dbReference>
<organism evidence="2 3">
    <name type="scientific">Nocardioides endophyticus</name>
    <dbReference type="NCBI Taxonomy" id="1353775"/>
    <lineage>
        <taxon>Bacteria</taxon>
        <taxon>Bacillati</taxon>
        <taxon>Actinomycetota</taxon>
        <taxon>Actinomycetes</taxon>
        <taxon>Propionibacteriales</taxon>
        <taxon>Nocardioidaceae</taxon>
        <taxon>Nocardioides</taxon>
    </lineage>
</organism>
<sequence length="124" mass="13410">MFELDPAGPPETSAFDPEIAGALRRIVDPCSIATGVPINLIDMGLVLDASRDGRTARIKLQLTSNLCMQLGNIEAKIYEEVGALTEIDDVAVAVDYEAEWLPSMVARGADAALRERRPFPLTVL</sequence>
<feature type="domain" description="MIP18 family-like" evidence="1">
    <location>
        <begin position="18"/>
        <end position="94"/>
    </location>
</feature>
<evidence type="ECO:0000259" key="1">
    <source>
        <dbReference type="Pfam" id="PF01883"/>
    </source>
</evidence>
<dbReference type="Pfam" id="PF01883">
    <property type="entry name" value="FeS_assembly_P"/>
    <property type="match status" value="1"/>
</dbReference>
<comment type="caution">
    <text evidence="2">The sequence shown here is derived from an EMBL/GenBank/DDBJ whole genome shotgun (WGS) entry which is preliminary data.</text>
</comment>
<reference evidence="3" key="1">
    <citation type="journal article" date="2019" name="Int. J. Syst. Evol. Microbiol.">
        <title>The Global Catalogue of Microorganisms (GCM) 10K type strain sequencing project: providing services to taxonomists for standard genome sequencing and annotation.</title>
        <authorList>
            <consortium name="The Broad Institute Genomics Platform"/>
            <consortium name="The Broad Institute Genome Sequencing Center for Infectious Disease"/>
            <person name="Wu L."/>
            <person name="Ma J."/>
        </authorList>
    </citation>
    <scope>NUCLEOTIDE SEQUENCE [LARGE SCALE GENOMIC DNA]</scope>
    <source>
        <strain evidence="3">JCM 18532</strain>
    </source>
</reference>
<gene>
    <name evidence="2" type="ORF">GCM10023350_09770</name>
</gene>
<dbReference type="Proteomes" id="UP001499882">
    <property type="component" value="Unassembled WGS sequence"/>
</dbReference>
<dbReference type="PANTHER" id="PTHR42831:SF1">
    <property type="entry name" value="FE-S PROTEIN MATURATION AUXILIARY FACTOR YITW"/>
    <property type="match status" value="1"/>
</dbReference>
<dbReference type="InterPro" id="IPR002744">
    <property type="entry name" value="MIP18-like"/>
</dbReference>
<name>A0ABP8YH41_9ACTN</name>
<dbReference type="PANTHER" id="PTHR42831">
    <property type="entry name" value="FE-S PROTEIN MATURATION AUXILIARY FACTOR YITW"/>
    <property type="match status" value="1"/>
</dbReference>